<dbReference type="Gene3D" id="3.30.1460.50">
    <property type="match status" value="1"/>
</dbReference>
<name>A0ABP0LPC1_9DINO</name>
<comment type="subcellular location">
    <subcellularLocation>
        <location evidence="1">Cytoplasm</location>
    </subcellularLocation>
</comment>
<dbReference type="PANTHER" id="PTHR12866">
    <property type="entry name" value="UBIQUITIN-LIKE-CONJUGATING ENZYME ATG3"/>
    <property type="match status" value="1"/>
</dbReference>
<keyword evidence="4" id="KW-0963">Cytoplasm</keyword>
<evidence type="ECO:0000256" key="3">
    <source>
        <dbReference type="ARBA" id="ARBA00022448"/>
    </source>
</evidence>
<evidence type="ECO:0000256" key="1">
    <source>
        <dbReference type="ARBA" id="ARBA00004496"/>
    </source>
</evidence>
<evidence type="ECO:0000256" key="2">
    <source>
        <dbReference type="ARBA" id="ARBA00007683"/>
    </source>
</evidence>
<protein>
    <submittedName>
        <fullName evidence="8">Autophagy-related protein 3</fullName>
    </submittedName>
</protein>
<evidence type="ECO:0000256" key="6">
    <source>
        <dbReference type="ARBA" id="ARBA00022927"/>
    </source>
</evidence>
<dbReference type="PANTHER" id="PTHR12866:SF2">
    <property type="entry name" value="UBIQUITIN-LIKE-CONJUGATING ENZYME ATG3"/>
    <property type="match status" value="1"/>
</dbReference>
<sequence>MEHLSIAKHRLGDALRSTVNAFTSASGESKFLESGTLTPEEFVEAGDQLTFKFPTWRWEAGDANLRASYLPQEQQYLITRNVPCRDRVRALDSALDQIKTEDDWLLPPEVSTSGASKDCLQDVDDLASPKEGKAEVGPVLNFNADDDFLGDGAKASNLPDFSDLDKQLQEEDGYPAASAPAAPASVIVAEAPDANILKTRTYDLSITYDKYYRTPRLWLFGYNENGDPLTPEEVYEDVLSDYKSRTVTVDPHPLTGTPTVSIHPCQHAQVMKKVIDDWIEQGLTPRHDLALFVFLKFISSVVPTINYDFTMEIEF</sequence>
<gene>
    <name evidence="8" type="ORF">SCF082_LOCUS23675</name>
</gene>
<reference evidence="8 9" key="1">
    <citation type="submission" date="2024-02" db="EMBL/GenBank/DDBJ databases">
        <authorList>
            <person name="Chen Y."/>
            <person name="Shah S."/>
            <person name="Dougan E. K."/>
            <person name="Thang M."/>
            <person name="Chan C."/>
        </authorList>
    </citation>
    <scope>NUCLEOTIDE SEQUENCE [LARGE SCALE GENOMIC DNA]</scope>
</reference>
<evidence type="ECO:0000256" key="7">
    <source>
        <dbReference type="ARBA" id="ARBA00023006"/>
    </source>
</evidence>
<comment type="caution">
    <text evidence="8">The sequence shown here is derived from an EMBL/GenBank/DDBJ whole genome shotgun (WGS) entry which is preliminary data.</text>
</comment>
<keyword evidence="9" id="KW-1185">Reference proteome</keyword>
<dbReference type="EMBL" id="CAXAMM010017291">
    <property type="protein sequence ID" value="CAK9040823.1"/>
    <property type="molecule type" value="Genomic_DNA"/>
</dbReference>
<evidence type="ECO:0000313" key="9">
    <source>
        <dbReference type="Proteomes" id="UP001642464"/>
    </source>
</evidence>
<dbReference type="InterPro" id="IPR007135">
    <property type="entry name" value="Atg3/Atg10"/>
</dbReference>
<comment type="similarity">
    <text evidence="2">Belongs to the ATG3 family.</text>
</comment>
<keyword evidence="6" id="KW-0653">Protein transport</keyword>
<evidence type="ECO:0000313" key="8">
    <source>
        <dbReference type="EMBL" id="CAK9040823.1"/>
    </source>
</evidence>
<keyword evidence="3" id="KW-0813">Transport</keyword>
<dbReference type="Proteomes" id="UP001642464">
    <property type="component" value="Unassembled WGS sequence"/>
</dbReference>
<evidence type="ECO:0000256" key="4">
    <source>
        <dbReference type="ARBA" id="ARBA00022490"/>
    </source>
</evidence>
<keyword evidence="7" id="KW-0072">Autophagy</keyword>
<organism evidence="8 9">
    <name type="scientific">Durusdinium trenchii</name>
    <dbReference type="NCBI Taxonomy" id="1381693"/>
    <lineage>
        <taxon>Eukaryota</taxon>
        <taxon>Sar</taxon>
        <taxon>Alveolata</taxon>
        <taxon>Dinophyceae</taxon>
        <taxon>Suessiales</taxon>
        <taxon>Symbiodiniaceae</taxon>
        <taxon>Durusdinium</taxon>
    </lineage>
</organism>
<keyword evidence="5" id="KW-0833">Ubl conjugation pathway</keyword>
<accession>A0ABP0LPC1</accession>
<proteinExistence type="inferred from homology"/>
<dbReference type="Pfam" id="PF03987">
    <property type="entry name" value="Autophagy_act_C"/>
    <property type="match status" value="1"/>
</dbReference>
<evidence type="ECO:0000256" key="5">
    <source>
        <dbReference type="ARBA" id="ARBA00022786"/>
    </source>
</evidence>